<name>A0ABW5DNZ6_9PROT</name>
<accession>A0ABW5DNZ6</accession>
<dbReference type="PANTHER" id="PTHR35530">
    <property type="entry name" value="TAUTOMERASE-RELATED"/>
    <property type="match status" value="1"/>
</dbReference>
<dbReference type="Gene3D" id="3.30.429.10">
    <property type="entry name" value="Macrophage Migration Inhibitory Factor"/>
    <property type="match status" value="2"/>
</dbReference>
<dbReference type="SUPFAM" id="SSF55331">
    <property type="entry name" value="Tautomerase/MIF"/>
    <property type="match status" value="1"/>
</dbReference>
<dbReference type="EMBL" id="JBHUIP010000001">
    <property type="protein sequence ID" value="MFD2261291.1"/>
    <property type="molecule type" value="Genomic_DNA"/>
</dbReference>
<keyword evidence="5" id="KW-1185">Reference proteome</keyword>
<reference evidence="5" key="1">
    <citation type="journal article" date="2019" name="Int. J. Syst. Evol. Microbiol.">
        <title>The Global Catalogue of Microorganisms (GCM) 10K type strain sequencing project: providing services to taxonomists for standard genome sequencing and annotation.</title>
        <authorList>
            <consortium name="The Broad Institute Genomics Platform"/>
            <consortium name="The Broad Institute Genome Sequencing Center for Infectious Disease"/>
            <person name="Wu L."/>
            <person name="Ma J."/>
        </authorList>
    </citation>
    <scope>NUCLEOTIDE SEQUENCE [LARGE SCALE GENOMIC DNA]</scope>
    <source>
        <strain evidence="5">CGMCC 1.19062</strain>
    </source>
</reference>
<dbReference type="InterPro" id="IPR014347">
    <property type="entry name" value="Tautomerase/MIF_sf"/>
</dbReference>
<protein>
    <submittedName>
        <fullName evidence="4">4-oxalocrotonate tautomerase family protein</fullName>
    </submittedName>
</protein>
<keyword evidence="2" id="KW-0413">Isomerase</keyword>
<comment type="caution">
    <text evidence="4">The sequence shown here is derived from an EMBL/GenBank/DDBJ whole genome shotgun (WGS) entry which is preliminary data.</text>
</comment>
<evidence type="ECO:0000313" key="4">
    <source>
        <dbReference type="EMBL" id="MFD2261291.1"/>
    </source>
</evidence>
<proteinExistence type="inferred from homology"/>
<evidence type="ECO:0000256" key="2">
    <source>
        <dbReference type="ARBA" id="ARBA00023235"/>
    </source>
</evidence>
<organism evidence="4 5">
    <name type="scientific">Lacibacterium aquatile</name>
    <dbReference type="NCBI Taxonomy" id="1168082"/>
    <lineage>
        <taxon>Bacteria</taxon>
        <taxon>Pseudomonadati</taxon>
        <taxon>Pseudomonadota</taxon>
        <taxon>Alphaproteobacteria</taxon>
        <taxon>Rhodospirillales</taxon>
        <taxon>Rhodospirillaceae</taxon>
    </lineage>
</organism>
<dbReference type="PANTHER" id="PTHR35530:SF1">
    <property type="entry name" value="2-HYDROXYMUCONATE TAUTOMERASE"/>
    <property type="match status" value="1"/>
</dbReference>
<gene>
    <name evidence="4" type="ORF">ACFSM5_00205</name>
</gene>
<dbReference type="InterPro" id="IPR004370">
    <property type="entry name" value="4-OT-like_dom"/>
</dbReference>
<dbReference type="Proteomes" id="UP001597295">
    <property type="component" value="Unassembled WGS sequence"/>
</dbReference>
<sequence length="136" mass="14642">MPIITVTVSANLAPAQRAEIAEGVSALTAKHLRKDPKITAVIVNAIDPATWFVGGLSLADQQLASYWLDIKVVVGTNTKDEKAAYLAAIYAFMAEKLGPLHAESYALVHEVQADAYGFTGLTQERRYIAKQLGVSL</sequence>
<evidence type="ECO:0000259" key="3">
    <source>
        <dbReference type="Pfam" id="PF01361"/>
    </source>
</evidence>
<dbReference type="RefSeq" id="WP_379873851.1">
    <property type="nucleotide sequence ID" value="NZ_JBHUIP010000001.1"/>
</dbReference>
<evidence type="ECO:0000256" key="1">
    <source>
        <dbReference type="ARBA" id="ARBA00006723"/>
    </source>
</evidence>
<comment type="similarity">
    <text evidence="1">Belongs to the 4-oxalocrotonate tautomerase family.</text>
</comment>
<dbReference type="Pfam" id="PF01361">
    <property type="entry name" value="Tautomerase"/>
    <property type="match status" value="1"/>
</dbReference>
<feature type="domain" description="4-oxalocrotonate tautomerase-like" evidence="3">
    <location>
        <begin position="2"/>
        <end position="60"/>
    </location>
</feature>
<evidence type="ECO:0000313" key="5">
    <source>
        <dbReference type="Proteomes" id="UP001597295"/>
    </source>
</evidence>